<name>A0A7S7M7Y8_9ACTN</name>
<feature type="domain" description="PTS EIIA type-4" evidence="8">
    <location>
        <begin position="1"/>
        <end position="124"/>
    </location>
</feature>
<reference evidence="9 10" key="1">
    <citation type="submission" date="2020-10" db="EMBL/GenBank/DDBJ databases">
        <title>Olsenella immobilis sp.nov., isolated from the mud in a fermentation cellar used for the production of Chinese strong-flavoured liquor.</title>
        <authorList>
            <person name="Lu L."/>
        </authorList>
    </citation>
    <scope>NUCLEOTIDE SEQUENCE [LARGE SCALE GENOMIC DNA]</scope>
    <source>
        <strain evidence="9 10">LZLJ-2</strain>
    </source>
</reference>
<accession>A0A7S7M7Y8</accession>
<dbReference type="GO" id="GO:0005737">
    <property type="term" value="C:cytoplasm"/>
    <property type="evidence" value="ECO:0007669"/>
    <property type="project" value="UniProtKB-SubCell"/>
</dbReference>
<keyword evidence="4 9" id="KW-0762">Sugar transport</keyword>
<evidence type="ECO:0000256" key="3">
    <source>
        <dbReference type="ARBA" id="ARBA00022490"/>
    </source>
</evidence>
<keyword evidence="5" id="KW-0808">Transferase</keyword>
<dbReference type="InterPro" id="IPR036662">
    <property type="entry name" value="PTS_EIIA_man-typ_sf"/>
</dbReference>
<dbReference type="SUPFAM" id="SSF53062">
    <property type="entry name" value="PTS system fructose IIA component-like"/>
    <property type="match status" value="1"/>
</dbReference>
<dbReference type="PANTHER" id="PTHR33799:SF1">
    <property type="entry name" value="PTS SYSTEM MANNOSE-SPECIFIC EIIAB COMPONENT-RELATED"/>
    <property type="match status" value="1"/>
</dbReference>
<dbReference type="EMBL" id="CP063767">
    <property type="protein sequence ID" value="QOY60441.1"/>
    <property type="molecule type" value="Genomic_DNA"/>
</dbReference>
<dbReference type="GO" id="GO:0016020">
    <property type="term" value="C:membrane"/>
    <property type="evidence" value="ECO:0007669"/>
    <property type="project" value="InterPro"/>
</dbReference>
<proteinExistence type="predicted"/>
<evidence type="ECO:0000313" key="9">
    <source>
        <dbReference type="EMBL" id="QOY60441.1"/>
    </source>
</evidence>
<keyword evidence="2" id="KW-0813">Transport</keyword>
<evidence type="ECO:0000256" key="5">
    <source>
        <dbReference type="ARBA" id="ARBA00022679"/>
    </source>
</evidence>
<keyword evidence="7" id="KW-0418">Kinase</keyword>
<evidence type="ECO:0000256" key="4">
    <source>
        <dbReference type="ARBA" id="ARBA00022597"/>
    </source>
</evidence>
<keyword evidence="10" id="KW-1185">Reference proteome</keyword>
<dbReference type="Proteomes" id="UP000593735">
    <property type="component" value="Chromosome"/>
</dbReference>
<evidence type="ECO:0000256" key="1">
    <source>
        <dbReference type="ARBA" id="ARBA00004496"/>
    </source>
</evidence>
<sequence length="142" mass="15088">MNILLVSHGTLCGGVYDAYRMLMGPTDTIDTLSLTVDGGIEGFRAEFNKKMDDLVDKGVLVMADLKGGTPYNEAYARYLQDPDRIRIACGLNLPMLIEVGMDAASSDDLEAIYQCALSSGALGVSGADAPGPDACEIDDDLF</sequence>
<evidence type="ECO:0000259" key="8">
    <source>
        <dbReference type="PROSITE" id="PS51096"/>
    </source>
</evidence>
<evidence type="ECO:0000256" key="7">
    <source>
        <dbReference type="ARBA" id="ARBA00022777"/>
    </source>
</evidence>
<dbReference type="GO" id="GO:0016301">
    <property type="term" value="F:kinase activity"/>
    <property type="evidence" value="ECO:0007669"/>
    <property type="project" value="UniProtKB-KW"/>
</dbReference>
<keyword evidence="3" id="KW-0963">Cytoplasm</keyword>
<dbReference type="AlphaFoldDB" id="A0A7S7M7Y8"/>
<dbReference type="GO" id="GO:0009401">
    <property type="term" value="P:phosphoenolpyruvate-dependent sugar phosphotransferase system"/>
    <property type="evidence" value="ECO:0007669"/>
    <property type="project" value="UniProtKB-KW"/>
</dbReference>
<evidence type="ECO:0000313" key="10">
    <source>
        <dbReference type="Proteomes" id="UP000593735"/>
    </source>
</evidence>
<dbReference type="CDD" id="cd00006">
    <property type="entry name" value="PTS_IIA_man"/>
    <property type="match status" value="1"/>
</dbReference>
<comment type="subcellular location">
    <subcellularLocation>
        <location evidence="1">Cytoplasm</location>
    </subcellularLocation>
</comment>
<dbReference type="PANTHER" id="PTHR33799">
    <property type="entry name" value="PTS PERMEASE-RELATED-RELATED"/>
    <property type="match status" value="1"/>
</dbReference>
<dbReference type="Pfam" id="PF03610">
    <property type="entry name" value="EIIA-man"/>
    <property type="match status" value="1"/>
</dbReference>
<dbReference type="InterPro" id="IPR033887">
    <property type="entry name" value="PTS_IIA_man"/>
</dbReference>
<dbReference type="KEGG" id="tio:INP52_08555"/>
<protein>
    <submittedName>
        <fullName evidence="9">PTS sugar transporter subunit IIA</fullName>
    </submittedName>
</protein>
<organism evidence="9 10">
    <name type="scientific">Thermophilibacter immobilis</name>
    <dbReference type="NCBI Taxonomy" id="2779519"/>
    <lineage>
        <taxon>Bacteria</taxon>
        <taxon>Bacillati</taxon>
        <taxon>Actinomycetota</taxon>
        <taxon>Coriobacteriia</taxon>
        <taxon>Coriobacteriales</taxon>
        <taxon>Atopobiaceae</taxon>
        <taxon>Thermophilibacter</taxon>
    </lineage>
</organism>
<dbReference type="Gene3D" id="3.40.50.510">
    <property type="entry name" value="Phosphotransferase system, mannose-type IIA component"/>
    <property type="match status" value="1"/>
</dbReference>
<evidence type="ECO:0000256" key="6">
    <source>
        <dbReference type="ARBA" id="ARBA00022683"/>
    </source>
</evidence>
<evidence type="ECO:0000256" key="2">
    <source>
        <dbReference type="ARBA" id="ARBA00022448"/>
    </source>
</evidence>
<keyword evidence="6" id="KW-0598">Phosphotransferase system</keyword>
<gene>
    <name evidence="9" type="ORF">INP52_08555</name>
</gene>
<dbReference type="InterPro" id="IPR051471">
    <property type="entry name" value="Bacterial_PTS_sugar_comp"/>
</dbReference>
<dbReference type="InterPro" id="IPR004701">
    <property type="entry name" value="PTS_EIIA_man-typ"/>
</dbReference>
<dbReference type="RefSeq" id="WP_194370890.1">
    <property type="nucleotide sequence ID" value="NZ_CP063767.1"/>
</dbReference>
<dbReference type="PROSITE" id="PS51096">
    <property type="entry name" value="PTS_EIIA_TYPE_4"/>
    <property type="match status" value="1"/>
</dbReference>